<evidence type="ECO:0008006" key="6">
    <source>
        <dbReference type="Google" id="ProtNLM"/>
    </source>
</evidence>
<keyword evidence="3" id="KW-0862">Zinc</keyword>
<dbReference type="Gene3D" id="3.40.630.50">
    <property type="entry name" value="AF0625-like"/>
    <property type="match status" value="1"/>
</dbReference>
<dbReference type="AlphaFoldDB" id="A0ABD1YYY3"/>
<evidence type="ECO:0000313" key="5">
    <source>
        <dbReference type="Proteomes" id="UP001605036"/>
    </source>
</evidence>
<evidence type="ECO:0000313" key="4">
    <source>
        <dbReference type="EMBL" id="KAL2635990.1"/>
    </source>
</evidence>
<evidence type="ECO:0000256" key="1">
    <source>
        <dbReference type="ARBA" id="ARBA00022723"/>
    </source>
</evidence>
<proteinExistence type="predicted"/>
<dbReference type="Gene3D" id="3.40.50.10700">
    <property type="entry name" value="AF0625-like"/>
    <property type="match status" value="1"/>
</dbReference>
<organism evidence="4 5">
    <name type="scientific">Riccia fluitans</name>
    <dbReference type="NCBI Taxonomy" id="41844"/>
    <lineage>
        <taxon>Eukaryota</taxon>
        <taxon>Viridiplantae</taxon>
        <taxon>Streptophyta</taxon>
        <taxon>Embryophyta</taxon>
        <taxon>Marchantiophyta</taxon>
        <taxon>Marchantiopsida</taxon>
        <taxon>Marchantiidae</taxon>
        <taxon>Marchantiales</taxon>
        <taxon>Ricciaceae</taxon>
        <taxon>Riccia</taxon>
    </lineage>
</organism>
<keyword evidence="5" id="KW-1185">Reference proteome</keyword>
<reference evidence="4 5" key="1">
    <citation type="submission" date="2024-09" db="EMBL/GenBank/DDBJ databases">
        <title>Chromosome-scale assembly of Riccia fluitans.</title>
        <authorList>
            <person name="Paukszto L."/>
            <person name="Sawicki J."/>
            <person name="Karawczyk K."/>
            <person name="Piernik-Szablinska J."/>
            <person name="Szczecinska M."/>
            <person name="Mazdziarz M."/>
        </authorList>
    </citation>
    <scope>NUCLEOTIDE SEQUENCE [LARGE SCALE GENOMIC DNA]</scope>
    <source>
        <strain evidence="4">Rf_01</strain>
        <tissue evidence="4">Aerial parts of the thallus</tissue>
    </source>
</reference>
<dbReference type="EMBL" id="JBHFFA010000003">
    <property type="protein sequence ID" value="KAL2635990.1"/>
    <property type="molecule type" value="Genomic_DNA"/>
</dbReference>
<sequence length="452" mass="48947">MGGFFSIFVQSWFCSFLTSNPKSTFTVLTLTPSSRNLNFGPVRPQLPKFLNFVFPINNPQSLTRKTLTVSSSHLRNLKLHSSQVEVVFSILSLDILPEIPQMALEFGAARRMVSLLVATTADPASIGPASALLALSSTPSWSNGPQIQGNRSYAAGRVRLLQLNDRIVNEDHLEKRWEAVTGERVEEIIFLSRHTAVSNRPALTVHPIGIPHLLPHEVPPAGGRPGWAAPPCPRIGPWLRLLQKVAVSHNLVPEFEVTLEGTHHGPETNVPAMFVEIGSTEDYWGRQDAANVVAEVVREGLGLDGGPGVGEWSSAQAGAKVLVGLGGGHYAPRHMDVVLKGGVWVGHLLSGYSLPMVEPSKEVGAGKNNASVNYSTVGGSWKEAITEAVKTTRAAFPDGELLVHLDSKSLKSWQRNAITSFLAQERIPNENEATEEEVVLEAGLRMKLGSTE</sequence>
<accession>A0ABD1YYY3</accession>
<evidence type="ECO:0000256" key="3">
    <source>
        <dbReference type="ARBA" id="ARBA00022833"/>
    </source>
</evidence>
<dbReference type="PANTHER" id="PTHR34667:SF1">
    <property type="entry name" value="D-AMINOACYL-TRNA DEACYLASE"/>
    <property type="match status" value="1"/>
</dbReference>
<dbReference type="Pfam" id="PF04414">
    <property type="entry name" value="tRNA_deacylase"/>
    <property type="match status" value="1"/>
</dbReference>
<dbReference type="GO" id="GO:0046872">
    <property type="term" value="F:metal ion binding"/>
    <property type="evidence" value="ECO:0007669"/>
    <property type="project" value="UniProtKB-KW"/>
</dbReference>
<dbReference type="FunFam" id="3.40.630.50:FF:000001">
    <property type="entry name" value="D-aminoacyl-tRNA deacylase"/>
    <property type="match status" value="1"/>
</dbReference>
<keyword evidence="1" id="KW-0479">Metal-binding</keyword>
<dbReference type="InterPro" id="IPR007508">
    <property type="entry name" value="DtdA"/>
</dbReference>
<gene>
    <name evidence="4" type="ORF">R1flu_007469</name>
</gene>
<keyword evidence="2" id="KW-0378">Hydrolase</keyword>
<name>A0ABD1YYY3_9MARC</name>
<evidence type="ECO:0000256" key="2">
    <source>
        <dbReference type="ARBA" id="ARBA00022801"/>
    </source>
</evidence>
<dbReference type="GO" id="GO:0016787">
    <property type="term" value="F:hydrolase activity"/>
    <property type="evidence" value="ECO:0007669"/>
    <property type="project" value="UniProtKB-KW"/>
</dbReference>
<dbReference type="SUPFAM" id="SSF142535">
    <property type="entry name" value="AF0625-like"/>
    <property type="match status" value="1"/>
</dbReference>
<dbReference type="Proteomes" id="UP001605036">
    <property type="component" value="Unassembled WGS sequence"/>
</dbReference>
<comment type="caution">
    <text evidence="4">The sequence shown here is derived from an EMBL/GenBank/DDBJ whole genome shotgun (WGS) entry which is preliminary data.</text>
</comment>
<dbReference type="PANTHER" id="PTHR34667">
    <property type="entry name" value="D-AMINOACYL-TRNA DEACYLASE"/>
    <property type="match status" value="1"/>
</dbReference>
<protein>
    <recommendedName>
        <fullName evidence="6">D-aminoacyl-tRNA deacylase</fullName>
    </recommendedName>
</protein>